<dbReference type="EMBL" id="JAMZMK010011991">
    <property type="protein sequence ID" value="KAI7725251.1"/>
    <property type="molecule type" value="Genomic_DNA"/>
</dbReference>
<name>A0AAD5BL37_AMBAR</name>
<keyword evidence="2" id="KW-1185">Reference proteome</keyword>
<dbReference type="AlphaFoldDB" id="A0AAD5BL37"/>
<evidence type="ECO:0000313" key="1">
    <source>
        <dbReference type="EMBL" id="KAI7725251.1"/>
    </source>
</evidence>
<reference evidence="1" key="1">
    <citation type="submission" date="2022-06" db="EMBL/GenBank/DDBJ databases">
        <title>Uncovering the hologenomic basis of an extraordinary plant invasion.</title>
        <authorList>
            <person name="Bieker V.C."/>
            <person name="Martin M.D."/>
            <person name="Gilbert T."/>
            <person name="Hodgins K."/>
            <person name="Battlay P."/>
            <person name="Petersen B."/>
            <person name="Wilson J."/>
        </authorList>
    </citation>
    <scope>NUCLEOTIDE SEQUENCE</scope>
    <source>
        <strain evidence="1">AA19_3_7</strain>
        <tissue evidence="1">Leaf</tissue>
    </source>
</reference>
<evidence type="ECO:0000313" key="2">
    <source>
        <dbReference type="Proteomes" id="UP001206925"/>
    </source>
</evidence>
<accession>A0AAD5BL37</accession>
<comment type="caution">
    <text evidence="1">The sequence shown here is derived from an EMBL/GenBank/DDBJ whole genome shotgun (WGS) entry which is preliminary data.</text>
</comment>
<sequence length="45" mass="5411">MLKCLRCIRKRIPIINQFDGLWLHLDFRGANVYDGEEKGFRKCTR</sequence>
<dbReference type="Proteomes" id="UP001206925">
    <property type="component" value="Unassembled WGS sequence"/>
</dbReference>
<gene>
    <name evidence="1" type="ORF">M8C21_014647</name>
</gene>
<proteinExistence type="predicted"/>
<organism evidence="1 2">
    <name type="scientific">Ambrosia artemisiifolia</name>
    <name type="common">Common ragweed</name>
    <dbReference type="NCBI Taxonomy" id="4212"/>
    <lineage>
        <taxon>Eukaryota</taxon>
        <taxon>Viridiplantae</taxon>
        <taxon>Streptophyta</taxon>
        <taxon>Embryophyta</taxon>
        <taxon>Tracheophyta</taxon>
        <taxon>Spermatophyta</taxon>
        <taxon>Magnoliopsida</taxon>
        <taxon>eudicotyledons</taxon>
        <taxon>Gunneridae</taxon>
        <taxon>Pentapetalae</taxon>
        <taxon>asterids</taxon>
        <taxon>campanulids</taxon>
        <taxon>Asterales</taxon>
        <taxon>Asteraceae</taxon>
        <taxon>Asteroideae</taxon>
        <taxon>Heliantheae alliance</taxon>
        <taxon>Heliantheae</taxon>
        <taxon>Ambrosia</taxon>
    </lineage>
</organism>
<protein>
    <submittedName>
        <fullName evidence="1">Uncharacterized protein</fullName>
    </submittedName>
</protein>